<dbReference type="EMBL" id="JACJPW010000043">
    <property type="protein sequence ID" value="MBD2182818.1"/>
    <property type="molecule type" value="Genomic_DNA"/>
</dbReference>
<feature type="transmembrane region" description="Helical" evidence="2">
    <location>
        <begin position="59"/>
        <end position="78"/>
    </location>
</feature>
<evidence type="ECO:0000256" key="1">
    <source>
        <dbReference type="SAM" id="MobiDB-lite"/>
    </source>
</evidence>
<feature type="compositionally biased region" description="Basic and acidic residues" evidence="1">
    <location>
        <begin position="307"/>
        <end position="316"/>
    </location>
</feature>
<gene>
    <name evidence="3" type="ORF">H6G03_17400</name>
</gene>
<dbReference type="InterPro" id="IPR010004">
    <property type="entry name" value="Uncharacterised_Ycf66"/>
</dbReference>
<feature type="region of interest" description="Disordered" evidence="1">
    <location>
        <begin position="229"/>
        <end position="316"/>
    </location>
</feature>
<name>A0A926VFK8_9CYAN</name>
<evidence type="ECO:0000313" key="3">
    <source>
        <dbReference type="EMBL" id="MBD2182818.1"/>
    </source>
</evidence>
<dbReference type="Pfam" id="PF07444">
    <property type="entry name" value="Ycf66_N"/>
    <property type="match status" value="1"/>
</dbReference>
<sequence length="316" mass="33578">MLTYILALAVGLGSLGIYLAAFFLPEVHRKSDFYWSGIGLFYALMLWVCAGRITGGVLIGQIAGVALLGWFGWQTLTLRRQLTPVDRQTEIPSGEVAAEKVLSQVDSLKGNLQSKFSNLSVPQGVSQVPQRIGELFASAKNQVQARLSAPKKPKAKPTAVKTPPTGRTVAPTGEVLGSPIPSPEALDADSEVEAIAPGTPTVETPQTDWQAWVTTSTPPAETLKTYPEAVSAESSNRIENIAPEIEIAPPAESLGIGDPGDRKSSESDISATTVDVPSQPSPAGDIPELKRPHPPSPELVEEATGNTEKEEGERKN</sequence>
<feature type="region of interest" description="Disordered" evidence="1">
    <location>
        <begin position="146"/>
        <end position="180"/>
    </location>
</feature>
<feature type="compositionally biased region" description="Low complexity" evidence="1">
    <location>
        <begin position="241"/>
        <end position="252"/>
    </location>
</feature>
<proteinExistence type="predicted"/>
<dbReference type="RefSeq" id="WP_190465917.1">
    <property type="nucleotide sequence ID" value="NZ_JACJPW010000043.1"/>
</dbReference>
<dbReference type="AlphaFoldDB" id="A0A926VFK8"/>
<evidence type="ECO:0000256" key="2">
    <source>
        <dbReference type="SAM" id="Phobius"/>
    </source>
</evidence>
<reference evidence="3" key="1">
    <citation type="journal article" date="2015" name="ISME J.">
        <title>Draft Genome Sequence of Streptomyces incarnatus NRRL8089, which Produces the Nucleoside Antibiotic Sinefungin.</title>
        <authorList>
            <person name="Oshima K."/>
            <person name="Hattori M."/>
            <person name="Shimizu H."/>
            <person name="Fukuda K."/>
            <person name="Nemoto M."/>
            <person name="Inagaki K."/>
            <person name="Tamura T."/>
        </authorList>
    </citation>
    <scope>NUCLEOTIDE SEQUENCE</scope>
    <source>
        <strain evidence="3">FACHB-1375</strain>
    </source>
</reference>
<feature type="compositionally biased region" description="Low complexity" evidence="1">
    <location>
        <begin position="156"/>
        <end position="165"/>
    </location>
</feature>
<feature type="transmembrane region" description="Helical" evidence="2">
    <location>
        <begin position="6"/>
        <end position="24"/>
    </location>
</feature>
<comment type="caution">
    <text evidence="3">The sequence shown here is derived from an EMBL/GenBank/DDBJ whole genome shotgun (WGS) entry which is preliminary data.</text>
</comment>
<keyword evidence="2" id="KW-0472">Membrane</keyword>
<evidence type="ECO:0000313" key="4">
    <source>
        <dbReference type="Proteomes" id="UP000641646"/>
    </source>
</evidence>
<evidence type="ECO:0008006" key="5">
    <source>
        <dbReference type="Google" id="ProtNLM"/>
    </source>
</evidence>
<feature type="transmembrane region" description="Helical" evidence="2">
    <location>
        <begin position="33"/>
        <end position="53"/>
    </location>
</feature>
<feature type="compositionally biased region" description="Polar residues" evidence="1">
    <location>
        <begin position="267"/>
        <end position="278"/>
    </location>
</feature>
<reference evidence="3" key="2">
    <citation type="submission" date="2020-08" db="EMBL/GenBank/DDBJ databases">
        <authorList>
            <person name="Chen M."/>
            <person name="Teng W."/>
            <person name="Zhao L."/>
            <person name="Hu C."/>
            <person name="Zhou Y."/>
            <person name="Han B."/>
            <person name="Song L."/>
            <person name="Shu W."/>
        </authorList>
    </citation>
    <scope>NUCLEOTIDE SEQUENCE</scope>
    <source>
        <strain evidence="3">FACHB-1375</strain>
    </source>
</reference>
<keyword evidence="4" id="KW-1185">Reference proteome</keyword>
<keyword evidence="2" id="KW-1133">Transmembrane helix</keyword>
<accession>A0A926VFK8</accession>
<protein>
    <recommendedName>
        <fullName evidence="5">Ycf66 family protein</fullName>
    </recommendedName>
</protein>
<dbReference type="Proteomes" id="UP000641646">
    <property type="component" value="Unassembled WGS sequence"/>
</dbReference>
<organism evidence="3 4">
    <name type="scientific">Aerosakkonema funiforme FACHB-1375</name>
    <dbReference type="NCBI Taxonomy" id="2949571"/>
    <lineage>
        <taxon>Bacteria</taxon>
        <taxon>Bacillati</taxon>
        <taxon>Cyanobacteriota</taxon>
        <taxon>Cyanophyceae</taxon>
        <taxon>Oscillatoriophycideae</taxon>
        <taxon>Aerosakkonematales</taxon>
        <taxon>Aerosakkonemataceae</taxon>
        <taxon>Aerosakkonema</taxon>
    </lineage>
</organism>
<keyword evidence="2" id="KW-0812">Transmembrane</keyword>